<dbReference type="PROSITE" id="PS01230">
    <property type="entry name" value="TRMA_1"/>
    <property type="match status" value="1"/>
</dbReference>
<dbReference type="InterPro" id="IPR010280">
    <property type="entry name" value="U5_MeTrfase_fam"/>
</dbReference>
<feature type="active site" description="Nucleophile" evidence="4">
    <location>
        <position position="35"/>
    </location>
</feature>
<gene>
    <name evidence="6" type="ORF">TSPGSL018_26055</name>
</gene>
<dbReference type="InterPro" id="IPR053304">
    <property type="entry name" value="RNA_M5U_MTase"/>
</dbReference>
<comment type="similarity">
    <text evidence="4">Belongs to the class I-like SAM-binding methyltransferase superfamily. RNA M5U methyltransferase family.</text>
</comment>
<dbReference type="InterPro" id="IPR029063">
    <property type="entry name" value="SAM-dependent_MTases_sf"/>
</dbReference>
<sequence>VVIMDPPRKGIEPELMAALKDGARHRVETVIYLSCGFKSFMRDFDTILEGGLWRAVHCEAFIFFPGADHIETLAVFHRTSTAASA</sequence>
<feature type="active site" evidence="5">
    <location>
        <position position="35"/>
    </location>
</feature>
<dbReference type="Gene3D" id="3.40.50.150">
    <property type="entry name" value="Vaccinia Virus protein VP39"/>
    <property type="match status" value="1"/>
</dbReference>
<reference evidence="6" key="1">
    <citation type="submission" date="2014-05" db="EMBL/GenBank/DDBJ databases">
        <title>The transcriptome of the halophilic microalga Tetraselmis sp. GSL018 isolated from the Great Salt Lake, Utah.</title>
        <authorList>
            <person name="Jinkerson R.E."/>
            <person name="D'Adamo S."/>
            <person name="Posewitz M.C."/>
        </authorList>
    </citation>
    <scope>NUCLEOTIDE SEQUENCE</scope>
    <source>
        <strain evidence="6">GSL018</strain>
    </source>
</reference>
<keyword evidence="1 4" id="KW-0489">Methyltransferase</keyword>
<dbReference type="GO" id="GO:0006396">
    <property type="term" value="P:RNA processing"/>
    <property type="evidence" value="ECO:0007669"/>
    <property type="project" value="InterPro"/>
</dbReference>
<keyword evidence="3 4" id="KW-0949">S-adenosyl-L-methionine</keyword>
<keyword evidence="2 4" id="KW-0808">Transferase</keyword>
<protein>
    <recommendedName>
        <fullName evidence="7">tRNA (Uracil-5-)-methyltransferase</fullName>
    </recommendedName>
</protein>
<dbReference type="InterPro" id="IPR030390">
    <property type="entry name" value="MeTrfase_TrmA_AS"/>
</dbReference>
<organism evidence="6">
    <name type="scientific">Tetraselmis sp. GSL018</name>
    <dbReference type="NCBI Taxonomy" id="582737"/>
    <lineage>
        <taxon>Eukaryota</taxon>
        <taxon>Viridiplantae</taxon>
        <taxon>Chlorophyta</taxon>
        <taxon>core chlorophytes</taxon>
        <taxon>Chlorodendrophyceae</taxon>
        <taxon>Chlorodendrales</taxon>
        <taxon>Chlorodendraceae</taxon>
        <taxon>Tetraselmis</taxon>
    </lineage>
</organism>
<dbReference type="EMBL" id="GBEZ01011375">
    <property type="protein sequence ID" value="JAC74406.1"/>
    <property type="molecule type" value="Transcribed_RNA"/>
</dbReference>
<dbReference type="PANTHER" id="PTHR47548">
    <property type="entry name" value="BNAA06G32370D PROTEIN"/>
    <property type="match status" value="1"/>
</dbReference>
<evidence type="ECO:0000256" key="1">
    <source>
        <dbReference type="ARBA" id="ARBA00022603"/>
    </source>
</evidence>
<dbReference type="SUPFAM" id="SSF53335">
    <property type="entry name" value="S-adenosyl-L-methionine-dependent methyltransferases"/>
    <property type="match status" value="1"/>
</dbReference>
<name>A0A061RUZ8_9CHLO</name>
<dbReference type="AlphaFoldDB" id="A0A061RUZ8"/>
<evidence type="ECO:0000313" key="6">
    <source>
        <dbReference type="EMBL" id="JAC74406.1"/>
    </source>
</evidence>
<proteinExistence type="inferred from homology"/>
<dbReference type="PANTHER" id="PTHR47548:SF1">
    <property type="entry name" value="S-ADENOSYL-L-METHIONINE-DEPENDENT METHYLTRANSFERASES SUPERFAMILY PROTEIN"/>
    <property type="match status" value="1"/>
</dbReference>
<dbReference type="GO" id="GO:0032259">
    <property type="term" value="P:methylation"/>
    <property type="evidence" value="ECO:0007669"/>
    <property type="project" value="UniProtKB-KW"/>
</dbReference>
<feature type="binding site" evidence="4">
    <location>
        <position position="5"/>
    </location>
    <ligand>
        <name>S-adenosyl-L-methionine</name>
        <dbReference type="ChEBI" id="CHEBI:59789"/>
    </ligand>
</feature>
<evidence type="ECO:0000256" key="5">
    <source>
        <dbReference type="PROSITE-ProRule" id="PRU10015"/>
    </source>
</evidence>
<evidence type="ECO:0008006" key="7">
    <source>
        <dbReference type="Google" id="ProtNLM"/>
    </source>
</evidence>
<dbReference type="GO" id="GO:0008173">
    <property type="term" value="F:RNA methyltransferase activity"/>
    <property type="evidence" value="ECO:0007669"/>
    <property type="project" value="InterPro"/>
</dbReference>
<dbReference type="PROSITE" id="PS51687">
    <property type="entry name" value="SAM_MT_RNA_M5U"/>
    <property type="match status" value="1"/>
</dbReference>
<comment type="caution">
    <text evidence="4">Lacks conserved residue(s) required for the propagation of feature annotation.</text>
</comment>
<evidence type="ECO:0000256" key="4">
    <source>
        <dbReference type="PROSITE-ProRule" id="PRU01024"/>
    </source>
</evidence>
<feature type="non-terminal residue" evidence="6">
    <location>
        <position position="1"/>
    </location>
</feature>
<evidence type="ECO:0000256" key="2">
    <source>
        <dbReference type="ARBA" id="ARBA00022679"/>
    </source>
</evidence>
<evidence type="ECO:0000256" key="3">
    <source>
        <dbReference type="ARBA" id="ARBA00022691"/>
    </source>
</evidence>
<accession>A0A061RUZ8</accession>